<proteinExistence type="predicted"/>
<keyword evidence="1" id="KW-1133">Transmembrane helix</keyword>
<feature type="non-terminal residue" evidence="2">
    <location>
        <position position="1"/>
    </location>
</feature>
<gene>
    <name evidence="2" type="ORF">OSB1V03_LOCUS22623</name>
</gene>
<keyword evidence="1" id="KW-0472">Membrane</keyword>
<accession>A0A7R9QKY8</accession>
<dbReference type="OrthoDB" id="8061355at2759"/>
<name>A0A7R9QKY8_9ACAR</name>
<keyword evidence="3" id="KW-1185">Reference proteome</keyword>
<dbReference type="EMBL" id="OC904308">
    <property type="protein sequence ID" value="CAD7649930.1"/>
    <property type="molecule type" value="Genomic_DNA"/>
</dbReference>
<protein>
    <submittedName>
        <fullName evidence="2">Uncharacterized protein</fullName>
    </submittedName>
</protein>
<dbReference type="AlphaFoldDB" id="A0A7R9QKY8"/>
<keyword evidence="1" id="KW-0812">Transmembrane</keyword>
<dbReference type="Proteomes" id="UP000759131">
    <property type="component" value="Unassembled WGS sequence"/>
</dbReference>
<dbReference type="EMBL" id="CAJPIZ010049733">
    <property type="protein sequence ID" value="CAG2122677.1"/>
    <property type="molecule type" value="Genomic_DNA"/>
</dbReference>
<organism evidence="2">
    <name type="scientific">Medioppia subpectinata</name>
    <dbReference type="NCBI Taxonomy" id="1979941"/>
    <lineage>
        <taxon>Eukaryota</taxon>
        <taxon>Metazoa</taxon>
        <taxon>Ecdysozoa</taxon>
        <taxon>Arthropoda</taxon>
        <taxon>Chelicerata</taxon>
        <taxon>Arachnida</taxon>
        <taxon>Acari</taxon>
        <taxon>Acariformes</taxon>
        <taxon>Sarcoptiformes</taxon>
        <taxon>Oribatida</taxon>
        <taxon>Brachypylina</taxon>
        <taxon>Oppioidea</taxon>
        <taxon>Oppiidae</taxon>
        <taxon>Medioppia</taxon>
    </lineage>
</organism>
<feature type="transmembrane region" description="Helical" evidence="1">
    <location>
        <begin position="61"/>
        <end position="83"/>
    </location>
</feature>
<feature type="transmembrane region" description="Helical" evidence="1">
    <location>
        <begin position="14"/>
        <end position="37"/>
    </location>
</feature>
<evidence type="ECO:0000256" key="1">
    <source>
        <dbReference type="SAM" id="Phobius"/>
    </source>
</evidence>
<reference evidence="2" key="1">
    <citation type="submission" date="2020-11" db="EMBL/GenBank/DDBJ databases">
        <authorList>
            <person name="Tran Van P."/>
        </authorList>
    </citation>
    <scope>NUCLEOTIDE SEQUENCE</scope>
</reference>
<evidence type="ECO:0000313" key="3">
    <source>
        <dbReference type="Proteomes" id="UP000759131"/>
    </source>
</evidence>
<feature type="non-terminal residue" evidence="2">
    <location>
        <position position="169"/>
    </location>
</feature>
<evidence type="ECO:0000313" key="2">
    <source>
        <dbReference type="EMBL" id="CAD7649930.1"/>
    </source>
</evidence>
<sequence length="169" mass="19094">VALVSPNNADTGKLLHYVFCFLTPFYVPQGALLYVAITSNLIKISSVAGIPRVSFFDWNQNIVICFIALLFHLILYSILLTIVDKLKSGESMSSALGFDRRPAHTMSMPSELEDEDVRHERVEVQKFMTDSHPNKQPIVVLNELHKKYSTPNPYACLKKDKKRAKTAVQ</sequence>